<evidence type="ECO:0000313" key="3">
    <source>
        <dbReference type="Proteomes" id="UP001285352"/>
    </source>
</evidence>
<feature type="domain" description="Alpha/beta hydrolase" evidence="1">
    <location>
        <begin position="10"/>
        <end position="440"/>
    </location>
</feature>
<gene>
    <name evidence="2" type="ORF">SK854_34855</name>
</gene>
<comment type="caution">
    <text evidence="2">The sequence shown here is derived from an EMBL/GenBank/DDBJ whole genome shotgun (WGS) entry which is preliminary data.</text>
</comment>
<dbReference type="InterPro" id="IPR045394">
    <property type="entry name" value="Abhydrolase_dom"/>
</dbReference>
<evidence type="ECO:0000259" key="1">
    <source>
        <dbReference type="Pfam" id="PF20091"/>
    </source>
</evidence>
<dbReference type="GO" id="GO:0016787">
    <property type="term" value="F:hydrolase activity"/>
    <property type="evidence" value="ECO:0007669"/>
    <property type="project" value="UniProtKB-KW"/>
</dbReference>
<dbReference type="Proteomes" id="UP001285352">
    <property type="component" value="Unassembled WGS sequence"/>
</dbReference>
<accession>A0ABU4V7Z2</accession>
<dbReference type="InterPro" id="IPR029058">
    <property type="entry name" value="AB_hydrolase_fold"/>
</dbReference>
<keyword evidence="3" id="KW-1185">Reference proteome</keyword>
<dbReference type="SUPFAM" id="SSF53474">
    <property type="entry name" value="alpha/beta-Hydrolases"/>
    <property type="match status" value="1"/>
</dbReference>
<name>A0ABU4V7Z2_9PSEU</name>
<organism evidence="2 3">
    <name type="scientific">Lentzea sokolovensis</name>
    <dbReference type="NCBI Taxonomy" id="3095429"/>
    <lineage>
        <taxon>Bacteria</taxon>
        <taxon>Bacillati</taxon>
        <taxon>Actinomycetota</taxon>
        <taxon>Actinomycetes</taxon>
        <taxon>Pseudonocardiales</taxon>
        <taxon>Pseudonocardiaceae</taxon>
        <taxon>Lentzea</taxon>
    </lineage>
</organism>
<dbReference type="RefSeq" id="WP_319979390.1">
    <property type="nucleotide sequence ID" value="NZ_JAXAVU010000014.1"/>
</dbReference>
<proteinExistence type="predicted"/>
<keyword evidence="2" id="KW-0378">Hydrolase</keyword>
<protein>
    <submittedName>
        <fullName evidence="2">Alpha/beta hydrolase domain-containing protein</fullName>
    </submittedName>
</protein>
<dbReference type="EMBL" id="JAXAVU010000014">
    <property type="protein sequence ID" value="MDX8147334.1"/>
    <property type="molecule type" value="Genomic_DNA"/>
</dbReference>
<sequence length="448" mass="49439">MTVHAAIVTGPHPDVPGSRAVVLEPYGTDRLARYDYVQEEYLVSGTAAGTPYGTRILIRRPADPARFSGTVIAEASHIWGGTSVWRAINRFVMRGNHVWVEIDSQAPSAMGLIAGADPDRYRTFTFAESPLSQQFAATIPFSPDADYADVVQEYDRFMRQWWDATPQSPEILAQVSAALREGLPGSGIKAQKVYLGGISQTGGVVREFIRHHHDRLRLPGDAPAFDGYLPGASGGPALPDVDVPVIEVLGEAEFQSVRRRCGVGGQVRGLSHRRADSASFRLYEVAGMAHRETREMSAADRARLAGCPLPSGARWSTFPNSHVHHTVWQALLDWSDTGRAPVASKVLATEGDTDEILRDEHGNALGGWRTTYVDVPTSTLTAATPLGRPSWYHGNEIPFDPSTFEQLYGDVERWRRRVADRLEQYLREQTYLPIDAEELRRLDVPVSS</sequence>
<dbReference type="Gene3D" id="3.40.50.1820">
    <property type="entry name" value="alpha/beta hydrolase"/>
    <property type="match status" value="1"/>
</dbReference>
<dbReference type="Pfam" id="PF20091">
    <property type="entry name" value="Abhydrolase_10"/>
    <property type="match status" value="1"/>
</dbReference>
<evidence type="ECO:0000313" key="2">
    <source>
        <dbReference type="EMBL" id="MDX8147334.1"/>
    </source>
</evidence>
<reference evidence="2 3" key="1">
    <citation type="submission" date="2023-11" db="EMBL/GenBank/DDBJ databases">
        <title>Lentzea sokolovensis, sp. nov., Lentzea kristufkii, sp. nov., and Lentzea miocenensis, sp. nov., rare actinobacteria from Sokolov Coal Basin, Miocene lacustrine sediment, Czech Republic.</title>
        <authorList>
            <person name="Lara A."/>
            <person name="Kotroba L."/>
            <person name="Nouioui I."/>
            <person name="Neumann-Schaal M."/>
            <person name="Mast Y."/>
            <person name="Chronakova A."/>
        </authorList>
    </citation>
    <scope>NUCLEOTIDE SEQUENCE [LARGE SCALE GENOMIC DNA]</scope>
    <source>
        <strain evidence="2 3">BCCO 10_0061</strain>
    </source>
</reference>